<comment type="caution">
    <text evidence="1">The sequence shown here is derived from an EMBL/GenBank/DDBJ whole genome shotgun (WGS) entry which is preliminary data.</text>
</comment>
<sequence>MPVQVPVVVERMSTEAATLRLRRSDGGSWPAMPEGGVLQAAAGPPLRFTLRAAPAPDLRVVAFAPLAPAQYHTVAGLMYGDAGALRGFLKGRRRHRDLLTGTLRFLAWGIAEPMRALSYLGRPRPDPRRRPCPRPCRRRCRWWPRDRPRDRKWPL</sequence>
<reference evidence="1" key="1">
    <citation type="journal article" date="2016" name="Front. Microbiol.">
        <title>Genome Sequence of the Piezophilic, Mesophilic Sulfate-Reducing Bacterium Desulfovibrio indicus J2T.</title>
        <authorList>
            <person name="Cao J."/>
            <person name="Maignien L."/>
            <person name="Shao Z."/>
            <person name="Alain K."/>
            <person name="Jebbar M."/>
        </authorList>
    </citation>
    <scope>NUCLEOTIDE SEQUENCE</scope>
    <source>
        <strain evidence="1">JCM 32048</strain>
    </source>
</reference>
<name>A0AA37H8E5_9HYPH</name>
<dbReference type="EMBL" id="BPQJ01000004">
    <property type="protein sequence ID" value="GJD61169.1"/>
    <property type="molecule type" value="Genomic_DNA"/>
</dbReference>
<reference evidence="1" key="2">
    <citation type="submission" date="2021-08" db="EMBL/GenBank/DDBJ databases">
        <authorList>
            <person name="Tani A."/>
            <person name="Ola A."/>
            <person name="Ogura Y."/>
            <person name="Katsura K."/>
            <person name="Hayashi T."/>
        </authorList>
    </citation>
    <scope>NUCLEOTIDE SEQUENCE</scope>
    <source>
        <strain evidence="1">JCM 32048</strain>
    </source>
</reference>
<evidence type="ECO:0000313" key="1">
    <source>
        <dbReference type="EMBL" id="GJD61169.1"/>
    </source>
</evidence>
<protein>
    <submittedName>
        <fullName evidence="1">Uncharacterized protein</fullName>
    </submittedName>
</protein>
<organism evidence="1 2">
    <name type="scientific">Methylobacterium frigidaeris</name>
    <dbReference type="NCBI Taxonomy" id="2038277"/>
    <lineage>
        <taxon>Bacteria</taxon>
        <taxon>Pseudomonadati</taxon>
        <taxon>Pseudomonadota</taxon>
        <taxon>Alphaproteobacteria</taxon>
        <taxon>Hyphomicrobiales</taxon>
        <taxon>Methylobacteriaceae</taxon>
        <taxon>Methylobacterium</taxon>
    </lineage>
</organism>
<evidence type="ECO:0000313" key="2">
    <source>
        <dbReference type="Proteomes" id="UP001055286"/>
    </source>
</evidence>
<gene>
    <name evidence="1" type="ORF">MPEAHAMD_1309</name>
</gene>
<keyword evidence="2" id="KW-1185">Reference proteome</keyword>
<accession>A0AA37H8E5</accession>
<dbReference type="Proteomes" id="UP001055286">
    <property type="component" value="Unassembled WGS sequence"/>
</dbReference>
<proteinExistence type="predicted"/>
<dbReference type="AlphaFoldDB" id="A0AA37H8E5"/>
<dbReference type="RefSeq" id="WP_238190119.1">
    <property type="nucleotide sequence ID" value="NZ_BPQJ01000004.1"/>
</dbReference>